<proteinExistence type="predicted"/>
<reference evidence="1" key="1">
    <citation type="submission" date="2018-12" db="EMBL/GenBank/DDBJ databases">
        <authorList>
            <person name="Laville E."/>
        </authorList>
    </citation>
    <scope>NUCLEOTIDE SEQUENCE</scope>
</reference>
<protein>
    <submittedName>
        <fullName evidence="1">Uncharacterized protein</fullName>
    </submittedName>
</protein>
<dbReference type="EMBL" id="LR131277">
    <property type="protein sequence ID" value="VDS02462.1"/>
    <property type="molecule type" value="Genomic_DNA"/>
</dbReference>
<accession>A0A447I536</accession>
<name>A0A447I536_9ZZZZ</name>
<organism evidence="1">
    <name type="scientific">uncultured organism</name>
    <dbReference type="NCBI Taxonomy" id="155900"/>
    <lineage>
        <taxon>unclassified sequences</taxon>
        <taxon>environmental samples</taxon>
    </lineage>
</organism>
<evidence type="ECO:0000313" key="1">
    <source>
        <dbReference type="EMBL" id="VDS02462.1"/>
    </source>
</evidence>
<sequence length="48" mass="5897">MEKVYQDFDASDNEKSIYNDWDKESVSLCKLKEMKRKLDNTYYCTFWS</sequence>
<dbReference type="AlphaFoldDB" id="A0A447I536"/>